<evidence type="ECO:0000259" key="1">
    <source>
        <dbReference type="PROSITE" id="PS51725"/>
    </source>
</evidence>
<dbReference type="EMBL" id="MLJW01000009">
    <property type="protein sequence ID" value="OIR15638.1"/>
    <property type="molecule type" value="Genomic_DNA"/>
</dbReference>
<proteinExistence type="predicted"/>
<dbReference type="PANTHER" id="PTHR33336:SF15">
    <property type="entry name" value="ABM DOMAIN-CONTAINING PROTEIN"/>
    <property type="match status" value="1"/>
</dbReference>
<dbReference type="InterPro" id="IPR007138">
    <property type="entry name" value="ABM_dom"/>
</dbReference>
<dbReference type="GO" id="GO:0003824">
    <property type="term" value="F:catalytic activity"/>
    <property type="evidence" value="ECO:0007669"/>
    <property type="project" value="TreeGrafter"/>
</dbReference>
<reference evidence="2" key="1">
    <citation type="submission" date="2016-10" db="EMBL/GenBank/DDBJ databases">
        <title>Sequence of Gallionella enrichment culture.</title>
        <authorList>
            <person name="Poehlein A."/>
            <person name="Muehling M."/>
            <person name="Daniel R."/>
        </authorList>
    </citation>
    <scope>NUCLEOTIDE SEQUENCE</scope>
</reference>
<protein>
    <submittedName>
        <fullName evidence="2">Autoinducer-2 (AI-2) modifying protein LsrG</fullName>
    </submittedName>
</protein>
<sequence length="97" mass="11329">MAFVVAAIWKAKPGEEGRIRGVIEIMTPLSRSEPGNLFYQAQVSSQDPTRFFLYEQYTDIRAYEDHKASEYFQTHVFGHAIQYLESREVETYETIED</sequence>
<comment type="caution">
    <text evidence="2">The sequence shown here is derived from an EMBL/GenBank/DDBJ whole genome shotgun (WGS) entry which is preliminary data.</text>
</comment>
<dbReference type="InterPro" id="IPR011008">
    <property type="entry name" value="Dimeric_a/b-barrel"/>
</dbReference>
<dbReference type="InterPro" id="IPR050744">
    <property type="entry name" value="AI-2_Isomerase_LsrG"/>
</dbReference>
<evidence type="ECO:0000313" key="2">
    <source>
        <dbReference type="EMBL" id="OIR15638.1"/>
    </source>
</evidence>
<dbReference type="SUPFAM" id="SSF54909">
    <property type="entry name" value="Dimeric alpha+beta barrel"/>
    <property type="match status" value="1"/>
</dbReference>
<feature type="domain" description="ABM" evidence="1">
    <location>
        <begin position="3"/>
        <end position="93"/>
    </location>
</feature>
<gene>
    <name evidence="2" type="ORF">GALL_39620</name>
</gene>
<dbReference type="Pfam" id="PF03992">
    <property type="entry name" value="ABM"/>
    <property type="match status" value="1"/>
</dbReference>
<dbReference type="PROSITE" id="PS51725">
    <property type="entry name" value="ABM"/>
    <property type="match status" value="1"/>
</dbReference>
<dbReference type="PANTHER" id="PTHR33336">
    <property type="entry name" value="QUINOL MONOOXYGENASE YGIN-RELATED"/>
    <property type="match status" value="1"/>
</dbReference>
<name>A0A1J5TU69_9ZZZZ</name>
<dbReference type="Gene3D" id="3.30.70.100">
    <property type="match status" value="1"/>
</dbReference>
<organism evidence="2">
    <name type="scientific">mine drainage metagenome</name>
    <dbReference type="NCBI Taxonomy" id="410659"/>
    <lineage>
        <taxon>unclassified sequences</taxon>
        <taxon>metagenomes</taxon>
        <taxon>ecological metagenomes</taxon>
    </lineage>
</organism>
<accession>A0A1J5TU69</accession>
<dbReference type="AlphaFoldDB" id="A0A1J5TU69"/>